<dbReference type="InterPro" id="IPR011050">
    <property type="entry name" value="Pectin_lyase_fold/virulence"/>
</dbReference>
<sequence>MKGTKQIGVFAENGSGGHMSDLTFVGGGSGIWGGSQQFTAQRLTFSNVDIAVHLIWDWGWSWKGVQILGGSVGFKLISADGTGPHNTGSIIVIDSIFRGVGTAIEVFPISADLKTGSTGITLDNVLFTAVGKGVADTNGRVYLQGGTTSIHSWILGPSYADQNSNTRTFEFGTSQDISRPDDLTTGDNPFGFSIKPFFERAKPQYEDVPWSKFISVKSVGAKGDGRTDDTQVLQDVLNSAAKGNRIVFFDAGTYILTDTLWFPPGSRVVGEAWAQLAASGSQFSQSDYPKPMVGIGGFGDVGSVEIQDLLFTTKGATSGVTLVSWLLKADKKGSAGMWDCHARVGGATGTGLTSKECPPSASAPEGSCTAGNMLMHIVPSASAYLENVWLWVADHDIDDPDLTDDGNGMVQCSIFVRRGLLIESTDAVWLYGTASKHSMMYQYNFYRAELVFATMIQTESPYYQPTPDPPSRFSSTQRGLFPGDDFYLDCPGGPGCDASWAVMISESDNIYIAGAGLYSWFSSYNQAVCVDASNCQQALIFFEENGPGVQINNLITIGATNMIVGKWNVVPSADNRAVDFHPFWSQITAFGSNTFSDSDDEFLPPSNIRACSDGPPATLKELAALKDYIDPWCNSLYTLRALKMDYDQAMKIFDELSSDDNDFDHKFDIYAKEFASGAQKRVEKFTNKNGNKYFSCQVGETQFCCKDCHKHACDPKQCHTDPCLYCRENCSKKRDFLPLLGRSDQPTKPGDPTFFTKVDEPCPPDYSKRGYGPNNPYVQTVWWSIHDNDRNDFLAALTKETGITADKITFGAYMRNGVMSSSCRDKSQDCFFDMDYGFPIVTGFSKKDVPNPKEIIQAANKKAKNLSQQLDDAIFGVEVWGYPGDVSELIDAVSLPILTIVSAAAGMYQINKVAEKMEEDQFKQIVIAVLTGIFLAMPIAGEVIGGIAGAAEIGAMATLVSTAGNALLDLYTLVDDPENAPMAIIDLVLSPLALTEFDRIGKAAAIRRGMRDAEFARMAKPIEEGMGNVKKVAGPCARGGK</sequence>
<dbReference type="InterPro" id="IPR039279">
    <property type="entry name" value="QRT3-like"/>
</dbReference>
<protein>
    <recommendedName>
        <fullName evidence="1">Rhamnogalacturonase A/B/Epimerase-like pectate lyase domain-containing protein</fullName>
    </recommendedName>
</protein>
<dbReference type="InterPro" id="IPR024535">
    <property type="entry name" value="RHGA/B-epi-like_pectate_lyase"/>
</dbReference>
<dbReference type="SUPFAM" id="SSF51126">
    <property type="entry name" value="Pectin lyase-like"/>
    <property type="match status" value="2"/>
</dbReference>
<name>A0AAV9WTH1_9PEZI</name>
<dbReference type="Gene3D" id="2.160.20.10">
    <property type="entry name" value="Single-stranded right-handed beta-helix, Pectin lyase-like"/>
    <property type="match status" value="2"/>
</dbReference>
<dbReference type="CDD" id="cd23668">
    <property type="entry name" value="GH55_beta13glucanase-like"/>
    <property type="match status" value="1"/>
</dbReference>
<dbReference type="Pfam" id="PF12708">
    <property type="entry name" value="Pect-lyase_RHGA_epim"/>
    <property type="match status" value="2"/>
</dbReference>
<evidence type="ECO:0000259" key="1">
    <source>
        <dbReference type="Pfam" id="PF12708"/>
    </source>
</evidence>
<dbReference type="AlphaFoldDB" id="A0AAV9WTH1"/>
<dbReference type="PANTHER" id="PTHR33928:SF2">
    <property type="entry name" value="PECTATE LYASE SUPERFAMILY PROTEIN DOMAIN-CONTAINING PROTEIN-RELATED"/>
    <property type="match status" value="1"/>
</dbReference>
<comment type="caution">
    <text evidence="2">The sequence shown here is derived from an EMBL/GenBank/DDBJ whole genome shotgun (WGS) entry which is preliminary data.</text>
</comment>
<dbReference type="Proteomes" id="UP001365542">
    <property type="component" value="Unassembled WGS sequence"/>
</dbReference>
<dbReference type="GO" id="GO:0004650">
    <property type="term" value="F:polygalacturonase activity"/>
    <property type="evidence" value="ECO:0007669"/>
    <property type="project" value="InterPro"/>
</dbReference>
<dbReference type="InterPro" id="IPR012334">
    <property type="entry name" value="Pectin_lyas_fold"/>
</dbReference>
<gene>
    <name evidence="2" type="ORF">TWF694_006132</name>
</gene>
<reference evidence="2 3" key="1">
    <citation type="submission" date="2019-10" db="EMBL/GenBank/DDBJ databases">
        <authorList>
            <person name="Palmer J.M."/>
        </authorList>
    </citation>
    <scope>NUCLEOTIDE SEQUENCE [LARGE SCALE GENOMIC DNA]</scope>
    <source>
        <strain evidence="2 3">TWF694</strain>
    </source>
</reference>
<feature type="domain" description="Rhamnogalacturonase A/B/Epimerase-like pectate lyase" evidence="1">
    <location>
        <begin position="213"/>
        <end position="272"/>
    </location>
</feature>
<organism evidence="2 3">
    <name type="scientific">Orbilia ellipsospora</name>
    <dbReference type="NCBI Taxonomy" id="2528407"/>
    <lineage>
        <taxon>Eukaryota</taxon>
        <taxon>Fungi</taxon>
        <taxon>Dikarya</taxon>
        <taxon>Ascomycota</taxon>
        <taxon>Pezizomycotina</taxon>
        <taxon>Orbiliomycetes</taxon>
        <taxon>Orbiliales</taxon>
        <taxon>Orbiliaceae</taxon>
        <taxon>Orbilia</taxon>
    </lineage>
</organism>
<evidence type="ECO:0000313" key="2">
    <source>
        <dbReference type="EMBL" id="KAK6523242.1"/>
    </source>
</evidence>
<proteinExistence type="predicted"/>
<evidence type="ECO:0000313" key="3">
    <source>
        <dbReference type="Proteomes" id="UP001365542"/>
    </source>
</evidence>
<dbReference type="PANTHER" id="PTHR33928">
    <property type="entry name" value="POLYGALACTURONASE QRT3"/>
    <property type="match status" value="1"/>
</dbReference>
<feature type="domain" description="Rhamnogalacturonase A/B/Epimerase-like pectate lyase" evidence="1">
    <location>
        <begin position="3"/>
        <end position="74"/>
    </location>
</feature>
<accession>A0AAV9WTH1</accession>
<keyword evidence="3" id="KW-1185">Reference proteome</keyword>
<dbReference type="EMBL" id="JAVHJO010000019">
    <property type="protein sequence ID" value="KAK6523242.1"/>
    <property type="molecule type" value="Genomic_DNA"/>
</dbReference>